<keyword evidence="4" id="KW-0539">Nucleus</keyword>
<dbReference type="GO" id="GO:0042795">
    <property type="term" value="P:snRNA transcription by RNA polymerase II"/>
    <property type="evidence" value="ECO:0007669"/>
    <property type="project" value="TreeGrafter"/>
</dbReference>
<dbReference type="PANTHER" id="PTHR46621">
    <property type="entry name" value="SNRNA-ACTIVATING PROTEIN COMPLEX SUBUNIT 4"/>
    <property type="match status" value="1"/>
</dbReference>
<dbReference type="PROSITE" id="PS51294">
    <property type="entry name" value="HTH_MYB"/>
    <property type="match status" value="2"/>
</dbReference>
<feature type="domain" description="HTH myb-type" evidence="7">
    <location>
        <begin position="94"/>
        <end position="141"/>
    </location>
</feature>
<dbReference type="PANTHER" id="PTHR46621:SF1">
    <property type="entry name" value="SNRNA-ACTIVATING PROTEIN COMPLEX SUBUNIT 4"/>
    <property type="match status" value="1"/>
</dbReference>
<evidence type="ECO:0000256" key="3">
    <source>
        <dbReference type="ARBA" id="ARBA00023163"/>
    </source>
</evidence>
<evidence type="ECO:0000259" key="6">
    <source>
        <dbReference type="PROSITE" id="PS50090"/>
    </source>
</evidence>
<name>A0AAE0LVV9_9PEZI</name>
<sequence>MLPASKPQTSVTTPDRHFDQSRTSENISTDAPRLRSSINTGRWSATEDDRLREAVARCGTRWVTVAAGVGTRNAEQCAKRWNDNVNPDLDHSFWSAEEDKLLLSLVGVHGHNWKLMAESFLSARAPLAIKNRHSLLMRRQKRQNAKQQLPSTALSWDRGLSTLNTRYTPPTGPHPPCRVDILGIASASSSSSSSSPFPLQGHASADSASPPMHAVGAPFTPSHQRTITHEGGVSTKMNYAVDLSDLLLSHGTPADQGGHIMGNQSTFSPPGGDPSQSREIGYPRWDGHGLGNGIDLGSLLGGADLPMRSGDGDNVMLGPDGGTQVGGGSDKGIEFSVTCSRSKLKAMVCHAFEGAMTETAELSEEEPVTVTLRLRR</sequence>
<dbReference type="EMBL" id="JAUEPN010000002">
    <property type="protein sequence ID" value="KAK3299447.1"/>
    <property type="molecule type" value="Genomic_DNA"/>
</dbReference>
<evidence type="ECO:0000259" key="7">
    <source>
        <dbReference type="PROSITE" id="PS51294"/>
    </source>
</evidence>
<dbReference type="Gene3D" id="1.10.10.60">
    <property type="entry name" value="Homeodomain-like"/>
    <property type="match status" value="2"/>
</dbReference>
<proteinExistence type="predicted"/>
<evidence type="ECO:0000256" key="4">
    <source>
        <dbReference type="ARBA" id="ARBA00023242"/>
    </source>
</evidence>
<evidence type="ECO:0000313" key="8">
    <source>
        <dbReference type="EMBL" id="KAK3299447.1"/>
    </source>
</evidence>
<dbReference type="CDD" id="cd00167">
    <property type="entry name" value="SANT"/>
    <property type="match status" value="2"/>
</dbReference>
<reference evidence="8" key="2">
    <citation type="submission" date="2023-06" db="EMBL/GenBank/DDBJ databases">
        <authorList>
            <consortium name="Lawrence Berkeley National Laboratory"/>
            <person name="Haridas S."/>
            <person name="Hensen N."/>
            <person name="Bonometti L."/>
            <person name="Westerberg I."/>
            <person name="Brannstrom I.O."/>
            <person name="Guillou S."/>
            <person name="Cros-Aarteil S."/>
            <person name="Calhoun S."/>
            <person name="Kuo A."/>
            <person name="Mondo S."/>
            <person name="Pangilinan J."/>
            <person name="Riley R."/>
            <person name="Labutti K."/>
            <person name="Andreopoulos B."/>
            <person name="Lipzen A."/>
            <person name="Chen C."/>
            <person name="Yanf M."/>
            <person name="Daum C."/>
            <person name="Ng V."/>
            <person name="Clum A."/>
            <person name="Steindorff A."/>
            <person name="Ohm R."/>
            <person name="Martin F."/>
            <person name="Silar P."/>
            <person name="Natvig D."/>
            <person name="Lalanne C."/>
            <person name="Gautier V."/>
            <person name="Ament-Velasquez S.L."/>
            <person name="Kruys A."/>
            <person name="Hutchinson M.I."/>
            <person name="Powell A.J."/>
            <person name="Barry K."/>
            <person name="Miller A.N."/>
            <person name="Grigoriev I.V."/>
            <person name="Debuchy R."/>
            <person name="Gladieux P."/>
            <person name="Thoren M.H."/>
            <person name="Johannesson H."/>
        </authorList>
    </citation>
    <scope>NUCLEOTIDE SEQUENCE</scope>
    <source>
        <strain evidence="8">CBS 168.71</strain>
    </source>
</reference>
<comment type="caution">
    <text evidence="8">The sequence shown here is derived from an EMBL/GenBank/DDBJ whole genome shotgun (WGS) entry which is preliminary data.</text>
</comment>
<dbReference type="InterPro" id="IPR001005">
    <property type="entry name" value="SANT/Myb"/>
</dbReference>
<dbReference type="GO" id="GO:0001006">
    <property type="term" value="F:RNA polymerase III type 3 promoter sequence-specific DNA binding"/>
    <property type="evidence" value="ECO:0007669"/>
    <property type="project" value="TreeGrafter"/>
</dbReference>
<evidence type="ECO:0000256" key="5">
    <source>
        <dbReference type="SAM" id="MobiDB-lite"/>
    </source>
</evidence>
<feature type="domain" description="Myb-like" evidence="6">
    <location>
        <begin position="35"/>
        <end position="85"/>
    </location>
</feature>
<dbReference type="InterPro" id="IPR017930">
    <property type="entry name" value="Myb_dom"/>
</dbReference>
<dbReference type="InterPro" id="IPR009057">
    <property type="entry name" value="Homeodomain-like_sf"/>
</dbReference>
<keyword evidence="9" id="KW-1185">Reference proteome</keyword>
<evidence type="ECO:0000313" key="9">
    <source>
        <dbReference type="Proteomes" id="UP001278766"/>
    </source>
</evidence>
<dbReference type="PROSITE" id="PS50090">
    <property type="entry name" value="MYB_LIKE"/>
    <property type="match status" value="2"/>
</dbReference>
<dbReference type="GeneID" id="87840221"/>
<dbReference type="GO" id="GO:0000978">
    <property type="term" value="F:RNA polymerase II cis-regulatory region sequence-specific DNA binding"/>
    <property type="evidence" value="ECO:0007669"/>
    <property type="project" value="TreeGrafter"/>
</dbReference>
<dbReference type="RefSeq" id="XP_062662961.1">
    <property type="nucleotide sequence ID" value="XM_062803273.1"/>
</dbReference>
<protein>
    <submittedName>
        <fullName evidence="8">Uncharacterized protein</fullName>
    </submittedName>
</protein>
<accession>A0AAE0LVV9</accession>
<feature type="region of interest" description="Disordered" evidence="5">
    <location>
        <begin position="192"/>
        <end position="221"/>
    </location>
</feature>
<dbReference type="GO" id="GO:0019185">
    <property type="term" value="C:snRNA-activating protein complex"/>
    <property type="evidence" value="ECO:0007669"/>
    <property type="project" value="TreeGrafter"/>
</dbReference>
<keyword evidence="2" id="KW-0238">DNA-binding</keyword>
<dbReference type="AlphaFoldDB" id="A0AAE0LVV9"/>
<dbReference type="InterPro" id="IPR051575">
    <property type="entry name" value="Myb-like_DNA-bd"/>
</dbReference>
<dbReference type="SMART" id="SM00717">
    <property type="entry name" value="SANT"/>
    <property type="match status" value="2"/>
</dbReference>
<reference evidence="8" key="1">
    <citation type="journal article" date="2023" name="Mol. Phylogenet. Evol.">
        <title>Genome-scale phylogeny and comparative genomics of the fungal order Sordariales.</title>
        <authorList>
            <person name="Hensen N."/>
            <person name="Bonometti L."/>
            <person name="Westerberg I."/>
            <person name="Brannstrom I.O."/>
            <person name="Guillou S."/>
            <person name="Cros-Aarteil S."/>
            <person name="Calhoun S."/>
            <person name="Haridas S."/>
            <person name="Kuo A."/>
            <person name="Mondo S."/>
            <person name="Pangilinan J."/>
            <person name="Riley R."/>
            <person name="LaButti K."/>
            <person name="Andreopoulos B."/>
            <person name="Lipzen A."/>
            <person name="Chen C."/>
            <person name="Yan M."/>
            <person name="Daum C."/>
            <person name="Ng V."/>
            <person name="Clum A."/>
            <person name="Steindorff A."/>
            <person name="Ohm R.A."/>
            <person name="Martin F."/>
            <person name="Silar P."/>
            <person name="Natvig D.O."/>
            <person name="Lalanne C."/>
            <person name="Gautier V."/>
            <person name="Ament-Velasquez S.L."/>
            <person name="Kruys A."/>
            <person name="Hutchinson M.I."/>
            <person name="Powell A.J."/>
            <person name="Barry K."/>
            <person name="Miller A.N."/>
            <person name="Grigoriev I.V."/>
            <person name="Debuchy R."/>
            <person name="Gladieux P."/>
            <person name="Hiltunen Thoren M."/>
            <person name="Johannesson H."/>
        </authorList>
    </citation>
    <scope>NUCLEOTIDE SEQUENCE</scope>
    <source>
        <strain evidence="8">CBS 168.71</strain>
    </source>
</reference>
<feature type="compositionally biased region" description="Polar residues" evidence="5">
    <location>
        <begin position="1"/>
        <end position="13"/>
    </location>
</feature>
<dbReference type="Pfam" id="PF00249">
    <property type="entry name" value="Myb_DNA-binding"/>
    <property type="match status" value="2"/>
</dbReference>
<dbReference type="SUPFAM" id="SSF46689">
    <property type="entry name" value="Homeodomain-like"/>
    <property type="match status" value="1"/>
</dbReference>
<dbReference type="Proteomes" id="UP001278766">
    <property type="component" value="Unassembled WGS sequence"/>
</dbReference>
<feature type="region of interest" description="Disordered" evidence="5">
    <location>
        <begin position="1"/>
        <end position="32"/>
    </location>
</feature>
<evidence type="ECO:0000256" key="1">
    <source>
        <dbReference type="ARBA" id="ARBA00023015"/>
    </source>
</evidence>
<keyword evidence="3" id="KW-0804">Transcription</keyword>
<feature type="domain" description="HTH myb-type" evidence="7">
    <location>
        <begin position="35"/>
        <end position="89"/>
    </location>
</feature>
<evidence type="ECO:0000256" key="2">
    <source>
        <dbReference type="ARBA" id="ARBA00023125"/>
    </source>
</evidence>
<keyword evidence="1" id="KW-0805">Transcription regulation</keyword>
<organism evidence="8 9">
    <name type="scientific">Chaetomium fimeti</name>
    <dbReference type="NCBI Taxonomy" id="1854472"/>
    <lineage>
        <taxon>Eukaryota</taxon>
        <taxon>Fungi</taxon>
        <taxon>Dikarya</taxon>
        <taxon>Ascomycota</taxon>
        <taxon>Pezizomycotina</taxon>
        <taxon>Sordariomycetes</taxon>
        <taxon>Sordariomycetidae</taxon>
        <taxon>Sordariales</taxon>
        <taxon>Chaetomiaceae</taxon>
        <taxon>Chaetomium</taxon>
    </lineage>
</organism>
<dbReference type="GO" id="GO:0042796">
    <property type="term" value="P:snRNA transcription by RNA polymerase III"/>
    <property type="evidence" value="ECO:0007669"/>
    <property type="project" value="TreeGrafter"/>
</dbReference>
<gene>
    <name evidence="8" type="ORF">B0H64DRAFT_388490</name>
</gene>
<feature type="domain" description="Myb-like" evidence="6">
    <location>
        <begin position="86"/>
        <end position="137"/>
    </location>
</feature>